<protein>
    <recommendedName>
        <fullName evidence="4">Cell division cycle protein 123 homolog</fullName>
    </recommendedName>
</protein>
<name>A0A7R8Z5E5_HERIL</name>
<evidence type="ECO:0008006" key="4">
    <source>
        <dbReference type="Google" id="ProtNLM"/>
    </source>
</evidence>
<dbReference type="InParanoid" id="A0A7R8Z5E5"/>
<dbReference type="OMA" id="TFPDPNF"/>
<dbReference type="EMBL" id="LR899015">
    <property type="protein sequence ID" value="CAD7094022.1"/>
    <property type="molecule type" value="Genomic_DNA"/>
</dbReference>
<dbReference type="AlphaFoldDB" id="A0A7R8Z5E5"/>
<dbReference type="OrthoDB" id="360540at2759"/>
<proteinExistence type="inferred from homology"/>
<dbReference type="GO" id="GO:0005737">
    <property type="term" value="C:cytoplasm"/>
    <property type="evidence" value="ECO:0007669"/>
    <property type="project" value="TreeGrafter"/>
</dbReference>
<keyword evidence="3" id="KW-1185">Reference proteome</keyword>
<comment type="similarity">
    <text evidence="1">Belongs to the CDC123 family.</text>
</comment>
<evidence type="ECO:0000256" key="1">
    <source>
        <dbReference type="ARBA" id="ARBA00011047"/>
    </source>
</evidence>
<organism evidence="2 3">
    <name type="scientific">Hermetia illucens</name>
    <name type="common">Black soldier fly</name>
    <dbReference type="NCBI Taxonomy" id="343691"/>
    <lineage>
        <taxon>Eukaryota</taxon>
        <taxon>Metazoa</taxon>
        <taxon>Ecdysozoa</taxon>
        <taxon>Arthropoda</taxon>
        <taxon>Hexapoda</taxon>
        <taxon>Insecta</taxon>
        <taxon>Pterygota</taxon>
        <taxon>Neoptera</taxon>
        <taxon>Endopterygota</taxon>
        <taxon>Diptera</taxon>
        <taxon>Brachycera</taxon>
        <taxon>Stratiomyomorpha</taxon>
        <taxon>Stratiomyidae</taxon>
        <taxon>Hermetiinae</taxon>
        <taxon>Hermetia</taxon>
    </lineage>
</organism>
<reference evidence="2 3" key="1">
    <citation type="submission" date="2020-11" db="EMBL/GenBank/DDBJ databases">
        <authorList>
            <person name="Wallbank WR R."/>
            <person name="Pardo Diaz C."/>
            <person name="Kozak K."/>
            <person name="Martin S."/>
            <person name="Jiggins C."/>
            <person name="Moest M."/>
            <person name="Warren A I."/>
            <person name="Generalovic N T."/>
            <person name="Byers J.R.P. K."/>
            <person name="Montejo-Kovacevich G."/>
            <person name="Yen C E."/>
        </authorList>
    </citation>
    <scope>NUCLEOTIDE SEQUENCE [LARGE SCALE GENOMIC DNA]</scope>
</reference>
<dbReference type="PANTHER" id="PTHR15323:SF6">
    <property type="entry name" value="CELL DIVISION CYCLE PROTEIN 123 HOMOLOG"/>
    <property type="match status" value="1"/>
</dbReference>
<accession>A0A7R8Z5E5</accession>
<dbReference type="PANTHER" id="PTHR15323">
    <property type="entry name" value="D123 PROTEIN"/>
    <property type="match status" value="1"/>
</dbReference>
<dbReference type="InterPro" id="IPR009772">
    <property type="entry name" value="CDC123"/>
</dbReference>
<dbReference type="Pfam" id="PF07065">
    <property type="entry name" value="D123"/>
    <property type="match status" value="1"/>
</dbReference>
<evidence type="ECO:0000313" key="3">
    <source>
        <dbReference type="Proteomes" id="UP000594454"/>
    </source>
</evidence>
<gene>
    <name evidence="2" type="ORF">HERILL_LOCUS16262</name>
</gene>
<dbReference type="Proteomes" id="UP000594454">
    <property type="component" value="Chromosome 7"/>
</dbReference>
<evidence type="ECO:0000313" key="2">
    <source>
        <dbReference type="EMBL" id="CAD7094022.1"/>
    </source>
</evidence>
<sequence length="360" mass="41758">MNQPVPADVLQPNKLAEVLEQLDECSFPHWFEDFEKIAIRGVSVEIPENALEYLRDEIVVLPKECYPSENSVDNRNKVIDLTTLDALDADDKSEEDEIRQPEYPEFSKRITKAIAQLKGGVAFLKTNWHCPKDAFWITAGQTLQVKDITDVYQLLKASSIVKQDLNRHGLPDRIVDVPDSQLIHKTTDKHFIVLKEWHEIHPGTEFRCFVRRRSLIAISPRDWPAYHEDIVQQKRDICMDIRSIFRERIKEQFPLDSFVFDVVRVAKDVVLLVDFSPFNELTTDPLAFDWIELNDERMFLENDDPEFRYLPNDCGIQPSKRNNYGIPIDIIDMFNGNSVDIGNFLRDGRHSDMCSPDALL</sequence>